<name>A0A0R3M913_9BRAD</name>
<sequence>MSWGSNYVADIDAYTESNAPIFNISDCQFVNPGLELYSSSDGFDGARKLRQESVAGVLHDAAAVVRNRWLYTVR</sequence>
<protein>
    <submittedName>
        <fullName evidence="1">Uncharacterized protein</fullName>
    </submittedName>
</protein>
<proteinExistence type="predicted"/>
<dbReference type="EMBL" id="LLYA01000219">
    <property type="protein sequence ID" value="KRR16332.1"/>
    <property type="molecule type" value="Genomic_DNA"/>
</dbReference>
<comment type="caution">
    <text evidence="1">The sequence shown here is derived from an EMBL/GenBank/DDBJ whole genome shotgun (WGS) entry which is preliminary data.</text>
</comment>
<gene>
    <name evidence="1" type="ORF">CQ13_36895</name>
</gene>
<keyword evidence="2" id="KW-1185">Reference proteome</keyword>
<dbReference type="Proteomes" id="UP000052023">
    <property type="component" value="Unassembled WGS sequence"/>
</dbReference>
<organism evidence="1 2">
    <name type="scientific">Bradyrhizobium retamae</name>
    <dbReference type="NCBI Taxonomy" id="1300035"/>
    <lineage>
        <taxon>Bacteria</taxon>
        <taxon>Pseudomonadati</taxon>
        <taxon>Pseudomonadota</taxon>
        <taxon>Alphaproteobacteria</taxon>
        <taxon>Hyphomicrobiales</taxon>
        <taxon>Nitrobacteraceae</taxon>
        <taxon>Bradyrhizobium</taxon>
    </lineage>
</organism>
<evidence type="ECO:0000313" key="2">
    <source>
        <dbReference type="Proteomes" id="UP000052023"/>
    </source>
</evidence>
<evidence type="ECO:0000313" key="1">
    <source>
        <dbReference type="EMBL" id="KRR16332.1"/>
    </source>
</evidence>
<dbReference type="AlphaFoldDB" id="A0A0R3M913"/>
<reference evidence="1 2" key="1">
    <citation type="submission" date="2014-03" db="EMBL/GenBank/DDBJ databases">
        <title>Bradyrhizobium valentinum sp. nov., isolated from effective nodules of Lupinus mariae-josephae, a lupine endemic of basic-lime soils in Eastern Spain.</title>
        <authorList>
            <person name="Duran D."/>
            <person name="Rey L."/>
            <person name="Navarro A."/>
            <person name="Busquets A."/>
            <person name="Imperial J."/>
            <person name="Ruiz-Argueso T."/>
        </authorList>
    </citation>
    <scope>NUCLEOTIDE SEQUENCE [LARGE SCALE GENOMIC DNA]</scope>
    <source>
        <strain evidence="1 2">Ro19</strain>
    </source>
</reference>
<accession>A0A0R3M913</accession>